<dbReference type="InterPro" id="IPR053737">
    <property type="entry name" value="Type_II_TA_Toxin"/>
</dbReference>
<evidence type="ECO:0000259" key="1">
    <source>
        <dbReference type="PROSITE" id="PS51459"/>
    </source>
</evidence>
<dbReference type="Proteomes" id="UP000177751">
    <property type="component" value="Unassembled WGS sequence"/>
</dbReference>
<dbReference type="GO" id="GO:0016301">
    <property type="term" value="F:kinase activity"/>
    <property type="evidence" value="ECO:0007669"/>
    <property type="project" value="InterPro"/>
</dbReference>
<dbReference type="AlphaFoldDB" id="A0A1G2JE78"/>
<protein>
    <recommendedName>
        <fullName evidence="1">Fido domain-containing protein</fullName>
    </recommendedName>
</protein>
<accession>A0A1G2JE78</accession>
<name>A0A1G2JE78_9BACT</name>
<gene>
    <name evidence="2" type="ORF">A2401_03300</name>
</gene>
<dbReference type="InterPro" id="IPR036597">
    <property type="entry name" value="Fido-like_dom_sf"/>
</dbReference>
<dbReference type="SUPFAM" id="SSF140931">
    <property type="entry name" value="Fic-like"/>
    <property type="match status" value="1"/>
</dbReference>
<dbReference type="PANTHER" id="PTHR35810">
    <property type="entry name" value="CYTOPLASMIC PROTEIN-RELATED"/>
    <property type="match status" value="1"/>
</dbReference>
<organism evidence="2 3">
    <name type="scientific">Candidatus Staskawiczbacteria bacterium RIFOXYC1_FULL_38_18</name>
    <dbReference type="NCBI Taxonomy" id="1802229"/>
    <lineage>
        <taxon>Bacteria</taxon>
        <taxon>Candidatus Staskawicziibacteriota</taxon>
    </lineage>
</organism>
<dbReference type="NCBIfam" id="TIGR01550">
    <property type="entry name" value="DOC_P1"/>
    <property type="match status" value="1"/>
</dbReference>
<evidence type="ECO:0000313" key="3">
    <source>
        <dbReference type="Proteomes" id="UP000177751"/>
    </source>
</evidence>
<sequence length="330" mass="38162">MKKIEPKKGEIVIYKSPEGPKIEVKFERGNIWLTQDQIALLFGTKRPAITKHVNNIFKDGELKEKSVSSILEHTARDGKTYKTKFYALDTIISVGYRVNSKKATDFRVWATHKLKNFLIRGFAIDEKRLLETENKFKELQNAVDFLKQKSKHELLAGQEKEILGLLADYSKTLTLLEQYDKEEVNLHKEGKGKFILDHEIVKNVILEVKKELVNKKEASEFFGQENGEKLKGLMGAIYQTFEKKELYPSIEEKAAHLLYFIIKDQPFIDGNKRTASFLFVYFLDKNKYLYRETGEKKINDNALTALALLIAVSDPREKDKLIKIVTNLLK</sequence>
<dbReference type="Pfam" id="PF13310">
    <property type="entry name" value="Virulence_RhuM"/>
    <property type="match status" value="1"/>
</dbReference>
<dbReference type="InterPro" id="IPR011204">
    <property type="entry name" value="Virulence_RhuM-like"/>
</dbReference>
<proteinExistence type="predicted"/>
<dbReference type="Pfam" id="PF02661">
    <property type="entry name" value="Fic"/>
    <property type="match status" value="1"/>
</dbReference>
<comment type="caution">
    <text evidence="2">The sequence shown here is derived from an EMBL/GenBank/DDBJ whole genome shotgun (WGS) entry which is preliminary data.</text>
</comment>
<dbReference type="InterPro" id="IPR006440">
    <property type="entry name" value="Doc"/>
</dbReference>
<dbReference type="EMBL" id="MHPP01000003">
    <property type="protein sequence ID" value="OGZ85426.1"/>
    <property type="molecule type" value="Genomic_DNA"/>
</dbReference>
<dbReference type="PROSITE" id="PS51459">
    <property type="entry name" value="FIDO"/>
    <property type="match status" value="1"/>
</dbReference>
<dbReference type="Gene3D" id="1.20.120.1870">
    <property type="entry name" value="Fic/DOC protein, Fido domain"/>
    <property type="match status" value="1"/>
</dbReference>
<dbReference type="PANTHER" id="PTHR35810:SF1">
    <property type="entry name" value="CYTOPLASMIC PROTEIN"/>
    <property type="match status" value="1"/>
</dbReference>
<dbReference type="InterPro" id="IPR003812">
    <property type="entry name" value="Fido"/>
</dbReference>
<dbReference type="STRING" id="1802229.A2401_03300"/>
<reference evidence="2 3" key="1">
    <citation type="journal article" date="2016" name="Nat. Commun.">
        <title>Thousands of microbial genomes shed light on interconnected biogeochemical processes in an aquifer system.</title>
        <authorList>
            <person name="Anantharaman K."/>
            <person name="Brown C.T."/>
            <person name="Hug L.A."/>
            <person name="Sharon I."/>
            <person name="Castelle C.J."/>
            <person name="Probst A.J."/>
            <person name="Thomas B.C."/>
            <person name="Singh A."/>
            <person name="Wilkins M.J."/>
            <person name="Karaoz U."/>
            <person name="Brodie E.L."/>
            <person name="Williams K.H."/>
            <person name="Hubbard S.S."/>
            <person name="Banfield J.F."/>
        </authorList>
    </citation>
    <scope>NUCLEOTIDE SEQUENCE [LARGE SCALE GENOMIC DNA]</scope>
</reference>
<feature type="domain" description="Fido" evidence="1">
    <location>
        <begin position="200"/>
        <end position="327"/>
    </location>
</feature>
<evidence type="ECO:0000313" key="2">
    <source>
        <dbReference type="EMBL" id="OGZ85426.1"/>
    </source>
</evidence>